<feature type="region of interest" description="Disordered" evidence="9">
    <location>
        <begin position="235"/>
        <end position="284"/>
    </location>
</feature>
<evidence type="ECO:0000256" key="5">
    <source>
        <dbReference type="ARBA" id="ARBA00023054"/>
    </source>
</evidence>
<protein>
    <recommendedName>
        <fullName evidence="11">SH3 domain-containing protein</fullName>
    </recommendedName>
</protein>
<feature type="compositionally biased region" description="Basic and acidic residues" evidence="9">
    <location>
        <begin position="236"/>
        <end position="249"/>
    </location>
</feature>
<keyword evidence="4" id="KW-0256">Endoplasmic reticulum</keyword>
<dbReference type="InterPro" id="IPR036028">
    <property type="entry name" value="SH3-like_dom_sf"/>
</dbReference>
<feature type="region of interest" description="Disordered" evidence="9">
    <location>
        <begin position="464"/>
        <end position="493"/>
    </location>
</feature>
<dbReference type="Pfam" id="PF07653">
    <property type="entry name" value="SH3_2"/>
    <property type="match status" value="1"/>
</dbReference>
<evidence type="ECO:0000313" key="12">
    <source>
        <dbReference type="EMBL" id="GCC34821.1"/>
    </source>
</evidence>
<feature type="region of interest" description="Disordered" evidence="9">
    <location>
        <begin position="2228"/>
        <end position="2314"/>
    </location>
</feature>
<feature type="region of interest" description="Disordered" evidence="9">
    <location>
        <begin position="371"/>
        <end position="447"/>
    </location>
</feature>
<comment type="caution">
    <text evidence="12">The sequence shown here is derived from an EMBL/GenBank/DDBJ whole genome shotgun (WGS) entry which is preliminary data.</text>
</comment>
<dbReference type="OMA" id="WEERYSE"/>
<evidence type="ECO:0000256" key="3">
    <source>
        <dbReference type="ARBA" id="ARBA00022729"/>
    </source>
</evidence>
<feature type="compositionally biased region" description="Basic and acidic residues" evidence="9">
    <location>
        <begin position="1608"/>
        <end position="1617"/>
    </location>
</feature>
<dbReference type="InterPro" id="IPR051500">
    <property type="entry name" value="cTAGE_MIA/OTOR"/>
</dbReference>
<keyword evidence="13" id="KW-1185">Reference proteome</keyword>
<dbReference type="OrthoDB" id="3548878at2759"/>
<evidence type="ECO:0000256" key="1">
    <source>
        <dbReference type="ARBA" id="ARBA00004389"/>
    </source>
</evidence>
<reference evidence="12 13" key="1">
    <citation type="journal article" date="2018" name="Nat. Ecol. Evol.">
        <title>Shark genomes provide insights into elasmobranch evolution and the origin of vertebrates.</title>
        <authorList>
            <person name="Hara Y"/>
            <person name="Yamaguchi K"/>
            <person name="Onimaru K"/>
            <person name="Kadota M"/>
            <person name="Koyanagi M"/>
            <person name="Keeley SD"/>
            <person name="Tatsumi K"/>
            <person name="Tanaka K"/>
            <person name="Motone F"/>
            <person name="Kageyama Y"/>
            <person name="Nozu R"/>
            <person name="Adachi N"/>
            <person name="Nishimura O"/>
            <person name="Nakagawa R"/>
            <person name="Tanegashima C"/>
            <person name="Kiyatake I"/>
            <person name="Matsumoto R"/>
            <person name="Murakumo K"/>
            <person name="Nishida K"/>
            <person name="Terakita A"/>
            <person name="Kuratani S"/>
            <person name="Sato K"/>
            <person name="Hyodo S Kuraku.S."/>
        </authorList>
    </citation>
    <scope>NUCLEOTIDE SEQUENCE [LARGE SCALE GENOMIC DNA]</scope>
</reference>
<feature type="compositionally biased region" description="Acidic residues" evidence="9">
    <location>
        <begin position="328"/>
        <end position="341"/>
    </location>
</feature>
<name>A0A401SWR5_CHIPU</name>
<feature type="chain" id="PRO_5019045701" description="SH3 domain-containing protein" evidence="10">
    <location>
        <begin position="24"/>
        <end position="2480"/>
    </location>
</feature>
<feature type="compositionally biased region" description="Low complexity" evidence="9">
    <location>
        <begin position="2233"/>
        <end position="2252"/>
    </location>
</feature>
<accession>A0A401SWR5</accession>
<evidence type="ECO:0000256" key="6">
    <source>
        <dbReference type="ARBA" id="ARBA00023180"/>
    </source>
</evidence>
<proteinExistence type="predicted"/>
<dbReference type="GO" id="GO:0035459">
    <property type="term" value="P:vesicle cargo loading"/>
    <property type="evidence" value="ECO:0007669"/>
    <property type="project" value="TreeGrafter"/>
</dbReference>
<dbReference type="GO" id="GO:0009306">
    <property type="term" value="P:protein secretion"/>
    <property type="evidence" value="ECO:0007669"/>
    <property type="project" value="TreeGrafter"/>
</dbReference>
<evidence type="ECO:0000259" key="11">
    <source>
        <dbReference type="PROSITE" id="PS50002"/>
    </source>
</evidence>
<dbReference type="InterPro" id="IPR001452">
    <property type="entry name" value="SH3_domain"/>
</dbReference>
<dbReference type="Proteomes" id="UP000287033">
    <property type="component" value="Unassembled WGS sequence"/>
</dbReference>
<evidence type="ECO:0000313" key="13">
    <source>
        <dbReference type="Proteomes" id="UP000287033"/>
    </source>
</evidence>
<feature type="compositionally biased region" description="Polar residues" evidence="9">
    <location>
        <begin position="507"/>
        <end position="528"/>
    </location>
</feature>
<keyword evidence="3 10" id="KW-0732">Signal</keyword>
<dbReference type="SMART" id="SM00326">
    <property type="entry name" value="SH3"/>
    <property type="match status" value="1"/>
</dbReference>
<feature type="compositionally biased region" description="Polar residues" evidence="9">
    <location>
        <begin position="2282"/>
        <end position="2299"/>
    </location>
</feature>
<keyword evidence="6" id="KW-0325">Glycoprotein</keyword>
<dbReference type="PANTHER" id="PTHR23158:SF38">
    <property type="entry name" value="MELANOMA INHIBITORY ACTIVITY PROTEIN 2"/>
    <property type="match status" value="1"/>
</dbReference>
<feature type="signal peptide" evidence="10">
    <location>
        <begin position="1"/>
        <end position="23"/>
    </location>
</feature>
<evidence type="ECO:0000256" key="2">
    <source>
        <dbReference type="ARBA" id="ARBA00022443"/>
    </source>
</evidence>
<feature type="compositionally biased region" description="Polar residues" evidence="9">
    <location>
        <begin position="1594"/>
        <end position="1607"/>
    </location>
</feature>
<dbReference type="GO" id="GO:0005789">
    <property type="term" value="C:endoplasmic reticulum membrane"/>
    <property type="evidence" value="ECO:0007669"/>
    <property type="project" value="UniProtKB-SubCell"/>
</dbReference>
<feature type="domain" description="SH3" evidence="11">
    <location>
        <begin position="39"/>
        <end position="101"/>
    </location>
</feature>
<evidence type="ECO:0000256" key="8">
    <source>
        <dbReference type="SAM" id="Coils"/>
    </source>
</evidence>
<dbReference type="PROSITE" id="PS50002">
    <property type="entry name" value="SH3"/>
    <property type="match status" value="1"/>
</dbReference>
<keyword evidence="2 7" id="KW-0728">SH3 domain</keyword>
<feature type="compositionally biased region" description="Basic and acidic residues" evidence="9">
    <location>
        <begin position="530"/>
        <end position="539"/>
    </location>
</feature>
<feature type="region of interest" description="Disordered" evidence="9">
    <location>
        <begin position="1594"/>
        <end position="1617"/>
    </location>
</feature>
<dbReference type="PANTHER" id="PTHR23158">
    <property type="entry name" value="MELANOMA INHIBITORY ACTIVITY-RELATED"/>
    <property type="match status" value="1"/>
</dbReference>
<organism evidence="12 13">
    <name type="scientific">Chiloscyllium punctatum</name>
    <name type="common">Brownbanded bambooshark</name>
    <name type="synonym">Hemiscyllium punctatum</name>
    <dbReference type="NCBI Taxonomy" id="137246"/>
    <lineage>
        <taxon>Eukaryota</taxon>
        <taxon>Metazoa</taxon>
        <taxon>Chordata</taxon>
        <taxon>Craniata</taxon>
        <taxon>Vertebrata</taxon>
        <taxon>Chondrichthyes</taxon>
        <taxon>Elasmobranchii</taxon>
        <taxon>Galeomorphii</taxon>
        <taxon>Galeoidea</taxon>
        <taxon>Orectolobiformes</taxon>
        <taxon>Hemiscylliidae</taxon>
        <taxon>Chiloscyllium</taxon>
    </lineage>
</organism>
<dbReference type="SUPFAM" id="SSF50044">
    <property type="entry name" value="SH3-domain"/>
    <property type="match status" value="1"/>
</dbReference>
<feature type="coiled-coil region" evidence="8">
    <location>
        <begin position="1859"/>
        <end position="1956"/>
    </location>
</feature>
<evidence type="ECO:0000256" key="10">
    <source>
        <dbReference type="SAM" id="SignalP"/>
    </source>
</evidence>
<comment type="subcellular location">
    <subcellularLocation>
        <location evidence="1">Endoplasmic reticulum membrane</location>
        <topology evidence="1">Single-pass membrane protein</topology>
    </subcellularLocation>
</comment>
<feature type="region of interest" description="Disordered" evidence="9">
    <location>
        <begin position="2441"/>
        <end position="2480"/>
    </location>
</feature>
<dbReference type="EMBL" id="BEZZ01000634">
    <property type="protein sequence ID" value="GCC34821.1"/>
    <property type="molecule type" value="Genomic_DNA"/>
</dbReference>
<gene>
    <name evidence="12" type="ORF">chiPu_0013298</name>
</gene>
<keyword evidence="5 8" id="KW-0175">Coiled coil</keyword>
<evidence type="ECO:0000256" key="4">
    <source>
        <dbReference type="ARBA" id="ARBA00022824"/>
    </source>
</evidence>
<feature type="region of interest" description="Disordered" evidence="9">
    <location>
        <begin position="324"/>
        <end position="356"/>
    </location>
</feature>
<evidence type="ECO:0000256" key="9">
    <source>
        <dbReference type="SAM" id="MobiDB-lite"/>
    </source>
</evidence>
<feature type="region of interest" description="Disordered" evidence="9">
    <location>
        <begin position="506"/>
        <end position="542"/>
    </location>
</feature>
<evidence type="ECO:0000256" key="7">
    <source>
        <dbReference type="PROSITE-ProRule" id="PRU00192"/>
    </source>
</evidence>
<dbReference type="STRING" id="137246.A0A401SWR5"/>
<dbReference type="Gene3D" id="2.30.30.40">
    <property type="entry name" value="SH3 Domains"/>
    <property type="match status" value="1"/>
</dbReference>
<feature type="region of interest" description="Disordered" evidence="9">
    <location>
        <begin position="1033"/>
        <end position="1057"/>
    </location>
</feature>
<feature type="compositionally biased region" description="Polar residues" evidence="9">
    <location>
        <begin position="1033"/>
        <end position="1052"/>
    </location>
</feature>
<dbReference type="GO" id="GO:0006888">
    <property type="term" value="P:endoplasmic reticulum to Golgi vesicle-mediated transport"/>
    <property type="evidence" value="ECO:0007669"/>
    <property type="project" value="TreeGrafter"/>
</dbReference>
<feature type="compositionally biased region" description="Polar residues" evidence="9">
    <location>
        <begin position="392"/>
        <end position="405"/>
    </location>
</feature>
<feature type="compositionally biased region" description="Basic and acidic residues" evidence="9">
    <location>
        <begin position="342"/>
        <end position="352"/>
    </location>
</feature>
<sequence>MAQSAAFTILVLLLLQFIPYHKCSKLSDLKICGDPECERYLSRVKATVDYIGYDCRFLTFKSGDSIFVYFKLTGKKDELWAGSIGKQFGYFPKDAVQVEDVLVSTEIELPTKESDFLCLDGGDYYIESEETDSVSDEYGENSNSEEIRSILGHESESNINSQDYKGNSAKDELVDNLINLYKEQFQRTHHAADDAVLKMTPSNEQIEPSLATDVTGQVNEFHSPADNLNQLNEASASKHTDNNELKSETGPESVYSEHIAPESELSGQEIREKPAITSESNEESKFLQEASSWIGSRISGWFGSKNDLDKKPVEQINSFKSRKIALGDAEDTPASEAMDDQINEHFKDKENLGSETSSWIGDLSKLFSFTRDSPEDALSSDDGDKSREELENINSFSVDDSTVPSKSEIPNLENKMPDLSVPSEIKLQSSSSEKVSKDTGRATHNLMDNDQLIFNDTNKAWAGQTGTAENSGISKETENVGVKNPTDKDGSKTWWFDFNTARKTFRFNENNGEQTSKTSEGTQDSAVNKDSIRGTDRSKPSPWYHFGLSETFGFSQGNEDQLASNLQEETKKCITESNKNTMNSESEVCSPILVVDQAPREREALIADSLINEEPIHYPEINLCKMENDINCLSEGLQQTAKEPGVIKSENTQKVHSTNSLENSFRFDGTASNLKDIWKLEVQNLQEQNSMMDSKLVGDNKPLTQESIHKEQYLQEHLKIHSVVKQSNSDYMRSMTHKDLQTKETSHSKHNFLHSHDLISSIGEFGVESKDQALEFGLQKEEQHLTLDPELPPTGDRSSERIVTNSAKPSALDKLQAEETLQHNLVSESESNLLLSNAANSMSQNTLQNKDNFSQENKLIKSDSQQITVTDRDQYQEKELPHEQLISQQQHIESTMELEQLGISDENKLLSHTRTFNEQQTLNSEFDELTTSGQDIPSSQNELGNKECITEGKHITSAKQEILDNYNPLSQNEKQALEERHPSSLVDKKITVINTYGASLKEQMCDEAQRVLSLQPASDPTHTLPQEEFYSGSNTLQQQAPVSDSESSQFTSDHGEAELQHCLHEEEHVFKECLPVKPESTQAAPDIEKSLLLKKCDGQDLQEFQISCTSEFNWLSVSDHSKNALSEKLHVHEEILQASILTLQQSEKHTDSDKDRLLLNEKMNDKHHALQTQCIISDLALKPLTTIDNTESLLQDKKQTLSDQLSSSQVEELTISNDGKTLKQENPFHQQNNMGDKITFESGEQSVVLHSTEDLSQEETEVTKVNSNTTLHSEKRNKMHKTNVELVNSLLSENMNLTGVSFSRVEDTDTKVEPQLIIKETRTVETNVNHREIKNTISEKATQPLIDPITPNLWEEKTLSDSEELSDISTPKSLYTSQLSTTVMPNPDGANENINPAISASAENEHRTRHVTDEEITIVRDVEFSDDQTSSSSFWGRQSPLEEINKPFEKLRVRHTSSDILNLNSNLKLLKKQMGIAHLQHLERCFDKTKLLWLEEILEQLENENCNNGFHNILQKVNTFEDSFWQNKDFTCDKNDANIEYIMIEKQHDEDTGMFQKLQDILTAIKMKCTSNISSSSTIEDAFSSGDILKAGVTNNEPISENGQTNKDIQEQKTAKDITSEVTETPTLEMPLLNLSEKIPDLEKAAVKTMMETKLGNQIQKKSHDIKTEERIYDKIEEKMASSSLNKDFEVKKSSGIINSKIKVASENNNEYKPSVKNIDFHKVASVFDLDFQAIQIATDQFINNFYLKVMDALSEDAETILNLQGTYTELFLIPALVGFVTTLLFIQRICQAIKSRRYFGREKQLAGTVSQLLDEKCKFLERLSDCTQKYKEFESSIKNAADLKESTETTTLQLQDAYAKLDKSNGNLRQTIDQLTQDLEEEKQTRSQCSNLITEIRANLTTLENEAQNLQVQIEETTNELKAIQINNSKHQESFQTAQEENYHLKQSKEQLLQESEGWEERYSERSEQIKLCEKTQKDIRRVFASKENEVKTLTSCLLKMKLWNVPEEESPTEEMSEEQQKEKIEKLIYFAKLNADLKSAEDERNQIYSKLSDEIKAKQELTERIEKLQLEHTSVQNETTQFETEYKTIQQKLKIMTELYHEKEMELQRNLTLEEHQRLQKEEKLSEVDEKINQATEELSIYRQRAKDLEEELVKTIQSYKNQIVSHEKKAHDNWLSAREADRELGNIKRENIHLRQKITEAEFKMDIAMKGPLVNDTSGRPALLSSSTLVPPYRGSSPYGSSPVGRPGSDSVGFLSPPLIDGPLRFSPLFPGRPDFKTQGPSVHASNENADSVSDQLSDHHGPQSDSGSLSPVWEREQKFLETPSGECSTLESSMEISNSAPGNQTQVHGTSSISINQTIPTQPDFGVRPGFAAASAKQIPSLPFDPRGHFLPRGIPLRPRGGIYGLPERIPLRAFGLPPHPAMGMRDPVQAGVNHLPLPQPTFLPPRQLLDVPSGLLPSRQPVPKFSAPEHPSQEK</sequence>
<dbReference type="GO" id="GO:0070971">
    <property type="term" value="C:endoplasmic reticulum exit site"/>
    <property type="evidence" value="ECO:0007669"/>
    <property type="project" value="TreeGrafter"/>
</dbReference>
<feature type="compositionally biased region" description="Polar residues" evidence="9">
    <location>
        <begin position="464"/>
        <end position="474"/>
    </location>
</feature>
<feature type="coiled-coil region" evidence="8">
    <location>
        <begin position="2032"/>
        <end position="2200"/>
    </location>
</feature>